<dbReference type="InterPro" id="IPR023214">
    <property type="entry name" value="HAD_sf"/>
</dbReference>
<evidence type="ECO:0000313" key="3">
    <source>
        <dbReference type="Proteomes" id="UP000243459"/>
    </source>
</evidence>
<dbReference type="InterPro" id="IPR050365">
    <property type="entry name" value="TIM50"/>
</dbReference>
<dbReference type="AlphaFoldDB" id="A0A5P1FTV1"/>
<dbReference type="Pfam" id="PF03031">
    <property type="entry name" value="NIF"/>
    <property type="match status" value="1"/>
</dbReference>
<dbReference type="SMART" id="SM00577">
    <property type="entry name" value="CPDc"/>
    <property type="match status" value="1"/>
</dbReference>
<dbReference type="EMBL" id="CM007381">
    <property type="protein sequence ID" value="ONK80110.1"/>
    <property type="molecule type" value="Genomic_DNA"/>
</dbReference>
<dbReference type="CDD" id="cd07521">
    <property type="entry name" value="HAD_FCP1-like"/>
    <property type="match status" value="1"/>
</dbReference>
<protein>
    <recommendedName>
        <fullName evidence="1">FCP1 homology domain-containing protein</fullName>
    </recommendedName>
</protein>
<dbReference type="InterPro" id="IPR036412">
    <property type="entry name" value="HAD-like_sf"/>
</dbReference>
<dbReference type="Gene3D" id="3.40.50.1000">
    <property type="entry name" value="HAD superfamily/HAD-like"/>
    <property type="match status" value="1"/>
</dbReference>
<sequence length="179" mass="20141">MTLFLDLDETLVHSKTDPAPINYDFVVFPRIDGQIVPFYVLKRPGVDQFLKMAATKFEIVVFTAGLEEYASRVLDLLDPKGEVIAHRLYRDSCRQIGGKYVKDLSDLGRDLGRVAIVDDNPMSFSLQPENAVRVKPFVSDPEDEELKRVMEFLDVAVKFEDVRDAVKFFVGGVVGEPVG</sequence>
<dbReference type="GO" id="GO:0016791">
    <property type="term" value="F:phosphatase activity"/>
    <property type="evidence" value="ECO:0007669"/>
    <property type="project" value="InterPro"/>
</dbReference>
<dbReference type="PANTHER" id="PTHR12210">
    <property type="entry name" value="DULLARD PROTEIN PHOSPHATASE"/>
    <property type="match status" value="1"/>
</dbReference>
<name>A0A5P1FTV1_ASPOF</name>
<dbReference type="Gramene" id="ONK80110">
    <property type="protein sequence ID" value="ONK80110"/>
    <property type="gene ID" value="A4U43_C01F13990"/>
</dbReference>
<organism evidence="2 3">
    <name type="scientific">Asparagus officinalis</name>
    <name type="common">Garden asparagus</name>
    <dbReference type="NCBI Taxonomy" id="4686"/>
    <lineage>
        <taxon>Eukaryota</taxon>
        <taxon>Viridiplantae</taxon>
        <taxon>Streptophyta</taxon>
        <taxon>Embryophyta</taxon>
        <taxon>Tracheophyta</taxon>
        <taxon>Spermatophyta</taxon>
        <taxon>Magnoliopsida</taxon>
        <taxon>Liliopsida</taxon>
        <taxon>Asparagales</taxon>
        <taxon>Asparagaceae</taxon>
        <taxon>Asparagoideae</taxon>
        <taxon>Asparagus</taxon>
    </lineage>
</organism>
<dbReference type="NCBIfam" id="TIGR02251">
    <property type="entry name" value="HIF-SF_euk"/>
    <property type="match status" value="1"/>
</dbReference>
<feature type="domain" description="FCP1 homology" evidence="1">
    <location>
        <begin position="1"/>
        <end position="156"/>
    </location>
</feature>
<gene>
    <name evidence="2" type="ORF">A4U43_C01F13990</name>
</gene>
<evidence type="ECO:0000313" key="2">
    <source>
        <dbReference type="EMBL" id="ONK80110.1"/>
    </source>
</evidence>
<accession>A0A5P1FTV1</accession>
<dbReference type="FunFam" id="3.40.50.1000:FF:000093">
    <property type="entry name" value="NLI interacting factor-like phosphatase family protein"/>
    <property type="match status" value="1"/>
</dbReference>
<dbReference type="InterPro" id="IPR004274">
    <property type="entry name" value="FCP1_dom"/>
</dbReference>
<dbReference type="Proteomes" id="UP000243459">
    <property type="component" value="Chromosome 1"/>
</dbReference>
<proteinExistence type="predicted"/>
<dbReference type="OMA" id="TESMEIY"/>
<dbReference type="PROSITE" id="PS50969">
    <property type="entry name" value="FCP1"/>
    <property type="match status" value="1"/>
</dbReference>
<reference evidence="3" key="1">
    <citation type="journal article" date="2017" name="Nat. Commun.">
        <title>The asparagus genome sheds light on the origin and evolution of a young Y chromosome.</title>
        <authorList>
            <person name="Harkess A."/>
            <person name="Zhou J."/>
            <person name="Xu C."/>
            <person name="Bowers J.E."/>
            <person name="Van der Hulst R."/>
            <person name="Ayyampalayam S."/>
            <person name="Mercati F."/>
            <person name="Riccardi P."/>
            <person name="McKain M.R."/>
            <person name="Kakrana A."/>
            <person name="Tang H."/>
            <person name="Ray J."/>
            <person name="Groenendijk J."/>
            <person name="Arikit S."/>
            <person name="Mathioni S.M."/>
            <person name="Nakano M."/>
            <person name="Shan H."/>
            <person name="Telgmann-Rauber A."/>
            <person name="Kanno A."/>
            <person name="Yue Z."/>
            <person name="Chen H."/>
            <person name="Li W."/>
            <person name="Chen Y."/>
            <person name="Xu X."/>
            <person name="Zhang Y."/>
            <person name="Luo S."/>
            <person name="Chen H."/>
            <person name="Gao J."/>
            <person name="Mao Z."/>
            <person name="Pires J.C."/>
            <person name="Luo M."/>
            <person name="Kudrna D."/>
            <person name="Wing R.A."/>
            <person name="Meyers B.C."/>
            <person name="Yi K."/>
            <person name="Kong H."/>
            <person name="Lavrijsen P."/>
            <person name="Sunseri F."/>
            <person name="Falavigna A."/>
            <person name="Ye Y."/>
            <person name="Leebens-Mack J.H."/>
            <person name="Chen G."/>
        </authorList>
    </citation>
    <scope>NUCLEOTIDE SEQUENCE [LARGE SCALE GENOMIC DNA]</scope>
    <source>
        <strain evidence="3">cv. DH0086</strain>
    </source>
</reference>
<dbReference type="InterPro" id="IPR011948">
    <property type="entry name" value="Dullard_phosphatase"/>
</dbReference>
<keyword evidence="3" id="KW-1185">Reference proteome</keyword>
<evidence type="ECO:0000259" key="1">
    <source>
        <dbReference type="PROSITE" id="PS50969"/>
    </source>
</evidence>
<dbReference type="SUPFAM" id="SSF56784">
    <property type="entry name" value="HAD-like"/>
    <property type="match status" value="1"/>
</dbReference>